<sequence length="115" mass="11941">MNQTAMIMGLKSLVLICAMLFGVVSMAANQPCSGRKGGIAGCDGETFVCNDGSISASRKSCSRVMGTRNSPSATQRQPLLNADQDCSCGSGGYCTGPRGGVYCLTPSGKKSYKRK</sequence>
<name>A0A1H4TQC6_PSETA</name>
<keyword evidence="1" id="KW-0732">Signal</keyword>
<reference evidence="2 3" key="1">
    <citation type="submission" date="2016-10" db="EMBL/GenBank/DDBJ databases">
        <authorList>
            <person name="Varghese N."/>
            <person name="Submissions S."/>
        </authorList>
    </citation>
    <scope>NUCLEOTIDE SEQUENCE [LARGE SCALE GENOMIC DNA]</scope>
    <source>
        <strain evidence="2 3">BS3652</strain>
    </source>
</reference>
<evidence type="ECO:0000313" key="3">
    <source>
        <dbReference type="Proteomes" id="UP000183155"/>
    </source>
</evidence>
<feature type="chain" id="PRO_5047511590" description="Lipoprotein" evidence="1">
    <location>
        <begin position="28"/>
        <end position="115"/>
    </location>
</feature>
<evidence type="ECO:0000256" key="1">
    <source>
        <dbReference type="SAM" id="SignalP"/>
    </source>
</evidence>
<comment type="caution">
    <text evidence="2">The sequence shown here is derived from an EMBL/GenBank/DDBJ whole genome shotgun (WGS) entry which is preliminary data.</text>
</comment>
<proteinExistence type="predicted"/>
<feature type="signal peptide" evidence="1">
    <location>
        <begin position="1"/>
        <end position="27"/>
    </location>
</feature>
<evidence type="ECO:0008006" key="4">
    <source>
        <dbReference type="Google" id="ProtNLM"/>
    </source>
</evidence>
<organism evidence="2 3">
    <name type="scientific">Pseudomonas taetrolens</name>
    <dbReference type="NCBI Taxonomy" id="47884"/>
    <lineage>
        <taxon>Bacteria</taxon>
        <taxon>Pseudomonadati</taxon>
        <taxon>Pseudomonadota</taxon>
        <taxon>Gammaproteobacteria</taxon>
        <taxon>Pseudomonadales</taxon>
        <taxon>Pseudomonadaceae</taxon>
        <taxon>Pseudomonas</taxon>
    </lineage>
</organism>
<evidence type="ECO:0000313" key="2">
    <source>
        <dbReference type="EMBL" id="SEC58460.1"/>
    </source>
</evidence>
<gene>
    <name evidence="2" type="ORF">SAMN04490203_2696</name>
</gene>
<accession>A0A1H4TQC6</accession>
<dbReference type="EMBL" id="FNRS01000001">
    <property type="protein sequence ID" value="SEC58460.1"/>
    <property type="molecule type" value="Genomic_DNA"/>
</dbReference>
<protein>
    <recommendedName>
        <fullName evidence="4">Lipoprotein</fullName>
    </recommendedName>
</protein>
<dbReference type="Proteomes" id="UP000183155">
    <property type="component" value="Unassembled WGS sequence"/>
</dbReference>
<keyword evidence="3" id="KW-1185">Reference proteome</keyword>